<sequence length="80" mass="9430">MPVYTRSVWKLDISHAVMHKKCVEARYSCCYAQEVCRSSVFLMPYSRSVWFSKEFSRKVIQRYDADVCDADKDVIFNSFA</sequence>
<comment type="caution">
    <text evidence="1">The sequence shown here is derived from an EMBL/GenBank/DDBJ whole genome shotgun (WGS) entry which is preliminary data.</text>
</comment>
<evidence type="ECO:0000313" key="2">
    <source>
        <dbReference type="Proteomes" id="UP001172101"/>
    </source>
</evidence>
<evidence type="ECO:0000313" key="1">
    <source>
        <dbReference type="EMBL" id="KAK0703229.1"/>
    </source>
</evidence>
<organism evidence="1 2">
    <name type="scientific">Lasiosphaeria miniovina</name>
    <dbReference type="NCBI Taxonomy" id="1954250"/>
    <lineage>
        <taxon>Eukaryota</taxon>
        <taxon>Fungi</taxon>
        <taxon>Dikarya</taxon>
        <taxon>Ascomycota</taxon>
        <taxon>Pezizomycotina</taxon>
        <taxon>Sordariomycetes</taxon>
        <taxon>Sordariomycetidae</taxon>
        <taxon>Sordariales</taxon>
        <taxon>Lasiosphaeriaceae</taxon>
        <taxon>Lasiosphaeria</taxon>
    </lineage>
</organism>
<protein>
    <submittedName>
        <fullName evidence="1">Uncharacterized protein</fullName>
    </submittedName>
</protein>
<proteinExistence type="predicted"/>
<dbReference type="Proteomes" id="UP001172101">
    <property type="component" value="Unassembled WGS sequence"/>
</dbReference>
<name>A0AA39ZT83_9PEZI</name>
<reference evidence="1" key="1">
    <citation type="submission" date="2023-06" db="EMBL/GenBank/DDBJ databases">
        <title>Genome-scale phylogeny and comparative genomics of the fungal order Sordariales.</title>
        <authorList>
            <consortium name="Lawrence Berkeley National Laboratory"/>
            <person name="Hensen N."/>
            <person name="Bonometti L."/>
            <person name="Westerberg I."/>
            <person name="Brannstrom I.O."/>
            <person name="Guillou S."/>
            <person name="Cros-Aarteil S."/>
            <person name="Calhoun S."/>
            <person name="Haridas S."/>
            <person name="Kuo A."/>
            <person name="Mondo S."/>
            <person name="Pangilinan J."/>
            <person name="Riley R."/>
            <person name="LaButti K."/>
            <person name="Andreopoulos B."/>
            <person name="Lipzen A."/>
            <person name="Chen C."/>
            <person name="Yanf M."/>
            <person name="Daum C."/>
            <person name="Ng V."/>
            <person name="Clum A."/>
            <person name="Steindorff A."/>
            <person name="Ohm R."/>
            <person name="Martin F."/>
            <person name="Silar P."/>
            <person name="Natvig D."/>
            <person name="Lalanne C."/>
            <person name="Gautier V."/>
            <person name="Ament-velasquez S.L."/>
            <person name="Kruys A."/>
            <person name="Hutchinson M.I."/>
            <person name="Powell A.J."/>
            <person name="Barry K."/>
            <person name="Miller A.N."/>
            <person name="Grigoriev I.V."/>
            <person name="Debuchy R."/>
            <person name="Gladieux P."/>
            <person name="Thoren M.H."/>
            <person name="Johannesson H."/>
        </authorList>
    </citation>
    <scope>NUCLEOTIDE SEQUENCE</scope>
    <source>
        <strain evidence="1">SMH2392-1A</strain>
    </source>
</reference>
<keyword evidence="2" id="KW-1185">Reference proteome</keyword>
<dbReference type="AlphaFoldDB" id="A0AA39ZT83"/>
<dbReference type="RefSeq" id="XP_060290088.1">
    <property type="nucleotide sequence ID" value="XM_060443008.1"/>
</dbReference>
<dbReference type="EMBL" id="JAUIRO010000008">
    <property type="protein sequence ID" value="KAK0703229.1"/>
    <property type="molecule type" value="Genomic_DNA"/>
</dbReference>
<accession>A0AA39ZT83</accession>
<dbReference type="GeneID" id="85326278"/>
<gene>
    <name evidence="1" type="ORF">B0T26DRAFT_730363</name>
</gene>